<evidence type="ECO:0000313" key="1">
    <source>
        <dbReference type="EMBL" id="SNS97405.1"/>
    </source>
</evidence>
<organism evidence="1 2">
    <name type="scientific">Pontibacter ummariensis</name>
    <dbReference type="NCBI Taxonomy" id="1610492"/>
    <lineage>
        <taxon>Bacteria</taxon>
        <taxon>Pseudomonadati</taxon>
        <taxon>Bacteroidota</taxon>
        <taxon>Cytophagia</taxon>
        <taxon>Cytophagales</taxon>
        <taxon>Hymenobacteraceae</taxon>
        <taxon>Pontibacter</taxon>
    </lineage>
</organism>
<dbReference type="EMBL" id="FZOQ01000019">
    <property type="protein sequence ID" value="SNS97405.1"/>
    <property type="molecule type" value="Genomic_DNA"/>
</dbReference>
<gene>
    <name evidence="1" type="ORF">SAMN06296052_11923</name>
</gene>
<proteinExistence type="predicted"/>
<keyword evidence="2" id="KW-1185">Reference proteome</keyword>
<sequence>MQQAHSLLYSLAINFEQPLYKVQTIADILCVTKPTVNNWTHKRGGYLRAFELPGIAKFVLEEDFCRKYEEVFGRTLIVDDQFREKYQYTPNSKKLR</sequence>
<protein>
    <submittedName>
        <fullName evidence="1">Uncharacterized protein</fullName>
    </submittedName>
</protein>
<name>A0A239IV47_9BACT</name>
<accession>A0A239IV47</accession>
<dbReference type="Proteomes" id="UP000198432">
    <property type="component" value="Unassembled WGS sequence"/>
</dbReference>
<reference evidence="2" key="1">
    <citation type="submission" date="2017-06" db="EMBL/GenBank/DDBJ databases">
        <authorList>
            <person name="Varghese N."/>
            <person name="Submissions S."/>
        </authorList>
    </citation>
    <scope>NUCLEOTIDE SEQUENCE [LARGE SCALE GENOMIC DNA]</scope>
    <source>
        <strain evidence="2">NKM1</strain>
    </source>
</reference>
<dbReference type="AlphaFoldDB" id="A0A239IV47"/>
<evidence type="ECO:0000313" key="2">
    <source>
        <dbReference type="Proteomes" id="UP000198432"/>
    </source>
</evidence>